<sequence>MRESDRLARTGASPRGSARRAWNGLRAAVVVLAAAAVVVGLAPAASAAYGTEPVGPAWVPDGGVHAVVAGGSTVYVGGSFTGGVAALDAGTGALKWRGSANADVRALALTSDGTRLLLGGAFTTVGGATHRKLAAVNAATGAVDNTFKPAVGGTVRDIVVVGTTAYFGGQFTKHNGAAQGGLGAVSTTTGKRVTTFTASTNGQVYSLGTNGTRLFFGGKFTTVNGQPRNYLASATLSSDTVDAWAPPMACSGCNVIWDLTVDAARNRVYTAGRNAGGLYILDTNSSTPIYRLGGFNGDTQALTLAPDGRLYVGGHFVSVGGVTRMLVAEFDVSGTKPVLGPFSANFVTVWPGVWAMASSSSRLYVGGDFTQAGTQKKFPYFAMFPSGTAPADTTAPTVTATSPAGSTVPLSTSVTATFSEAVQGVSTSTFTLTPTGGTAVTATVAQGSGNTWTLDPAADLTAGTTYTARLTNGITDGYGNQLTETSWTFSTAAPAGDTTAPTVTGTSPTGDAVPVATSVTATFSEAVTGVSTSTFTLTPAGGTAVAATVTEGSGNTWTLDPAADLTAGTTYTARLTSAITDDGGNALAETSWTFTTTAATEGDTTAPMLTHHTPWADAKGISRTVNITATFSEEVTNVTPETFLLTPTGGGPAVTAAVRYNTRSGKWVLDPGVTLAADTSYTVTITDGVTDLATPPNQFAGYSWSFTTGA</sequence>
<evidence type="ECO:0000313" key="3">
    <source>
        <dbReference type="EMBL" id="MDP5183778.1"/>
    </source>
</evidence>
<dbReference type="InterPro" id="IPR032812">
    <property type="entry name" value="SbsA_Ig"/>
</dbReference>
<dbReference type="InterPro" id="IPR011044">
    <property type="entry name" value="Quino_amine_DH_bsu"/>
</dbReference>
<dbReference type="Proteomes" id="UP001233673">
    <property type="component" value="Unassembled WGS sequence"/>
</dbReference>
<name>A0ABT9IDX8_9ACTN</name>
<proteinExistence type="predicted"/>
<feature type="domain" description="SbsA Ig-like" evidence="2">
    <location>
        <begin position="497"/>
        <end position="596"/>
    </location>
</feature>
<dbReference type="Pfam" id="PF17164">
    <property type="entry name" value="DUF5122"/>
    <property type="match status" value="1"/>
</dbReference>
<accession>A0ABT9IDX8</accession>
<organism evidence="3 4">
    <name type="scientific">Blastococcus carthaginiensis</name>
    <dbReference type="NCBI Taxonomy" id="3050034"/>
    <lineage>
        <taxon>Bacteria</taxon>
        <taxon>Bacillati</taxon>
        <taxon>Actinomycetota</taxon>
        <taxon>Actinomycetes</taxon>
        <taxon>Geodermatophilales</taxon>
        <taxon>Geodermatophilaceae</taxon>
        <taxon>Blastococcus</taxon>
    </lineage>
</organism>
<keyword evidence="1" id="KW-0732">Signal</keyword>
<dbReference type="SUPFAM" id="SSF50969">
    <property type="entry name" value="YVTN repeat-like/Quinoprotein amine dehydrogenase"/>
    <property type="match status" value="1"/>
</dbReference>
<dbReference type="Pfam" id="PF13205">
    <property type="entry name" value="Big_5"/>
    <property type="match status" value="3"/>
</dbReference>
<evidence type="ECO:0000259" key="2">
    <source>
        <dbReference type="Pfam" id="PF13205"/>
    </source>
</evidence>
<dbReference type="RefSeq" id="WP_306000387.1">
    <property type="nucleotide sequence ID" value="NZ_JASNFN010000016.1"/>
</dbReference>
<feature type="domain" description="SbsA Ig-like" evidence="2">
    <location>
        <begin position="603"/>
        <end position="708"/>
    </location>
</feature>
<feature type="domain" description="SbsA Ig-like" evidence="2">
    <location>
        <begin position="392"/>
        <end position="491"/>
    </location>
</feature>
<evidence type="ECO:0000256" key="1">
    <source>
        <dbReference type="ARBA" id="ARBA00022729"/>
    </source>
</evidence>
<dbReference type="SUPFAM" id="SSF63829">
    <property type="entry name" value="Calcium-dependent phosphotriesterase"/>
    <property type="match status" value="1"/>
</dbReference>
<reference evidence="4" key="1">
    <citation type="submission" date="2023-05" db="EMBL/GenBank/DDBJ databases">
        <title>Draft genome of Pseudofrankia sp. BMG5.37.</title>
        <authorList>
            <person name="Gtari M."/>
            <person name="Ghodhbane F."/>
            <person name="Sbissi I."/>
        </authorList>
    </citation>
    <scope>NUCLEOTIDE SEQUENCE [LARGE SCALE GENOMIC DNA]</scope>
    <source>
        <strain evidence="4">BMG 814</strain>
    </source>
</reference>
<gene>
    <name evidence="3" type="ORF">QOZ88_14155</name>
</gene>
<keyword evidence="4" id="KW-1185">Reference proteome</keyword>
<protein>
    <submittedName>
        <fullName evidence="3">Ig-like domain-containing protein</fullName>
    </submittedName>
</protein>
<dbReference type="InterPro" id="IPR014755">
    <property type="entry name" value="Cu-Rt/internalin_Ig-like"/>
</dbReference>
<comment type="caution">
    <text evidence="3">The sequence shown here is derived from an EMBL/GenBank/DDBJ whole genome shotgun (WGS) entry which is preliminary data.</text>
</comment>
<dbReference type="InterPro" id="IPR013431">
    <property type="entry name" value="Delta_60_rpt"/>
</dbReference>
<evidence type="ECO:0000313" key="4">
    <source>
        <dbReference type="Proteomes" id="UP001233673"/>
    </source>
</evidence>
<dbReference type="EMBL" id="JASNFN010000016">
    <property type="protein sequence ID" value="MDP5183778.1"/>
    <property type="molecule type" value="Genomic_DNA"/>
</dbReference>
<dbReference type="Gene3D" id="2.60.40.1220">
    <property type="match status" value="3"/>
</dbReference>
<dbReference type="InterPro" id="IPR015943">
    <property type="entry name" value="WD40/YVTN_repeat-like_dom_sf"/>
</dbReference>
<dbReference type="Gene3D" id="2.130.10.10">
    <property type="entry name" value="YVTN repeat-like/Quinoprotein amine dehydrogenase"/>
    <property type="match status" value="1"/>
</dbReference>